<dbReference type="InParanoid" id="G0QJR5"/>
<name>G0QJR5_ICHMU</name>
<organism evidence="1 2">
    <name type="scientific">Ichthyophthirius multifiliis</name>
    <name type="common">White spot disease agent</name>
    <name type="synonym">Ich</name>
    <dbReference type="NCBI Taxonomy" id="5932"/>
    <lineage>
        <taxon>Eukaryota</taxon>
        <taxon>Sar</taxon>
        <taxon>Alveolata</taxon>
        <taxon>Ciliophora</taxon>
        <taxon>Intramacronucleata</taxon>
        <taxon>Oligohymenophorea</taxon>
        <taxon>Hymenostomatida</taxon>
        <taxon>Ophryoglenina</taxon>
        <taxon>Ichthyophthirius</taxon>
    </lineage>
</organism>
<accession>G0QJR5</accession>
<keyword evidence="2" id="KW-1185">Reference proteome</keyword>
<dbReference type="Proteomes" id="UP000008983">
    <property type="component" value="Unassembled WGS sequence"/>
</dbReference>
<dbReference type="RefSeq" id="XP_004039851.1">
    <property type="nucleotide sequence ID" value="XM_004039803.1"/>
</dbReference>
<dbReference type="AlphaFoldDB" id="G0QJR5"/>
<sequence>MLSDYFSCISHIYGHIHNLKYGITHCFDLVFDRKVIYVNQRNSYIKSSICIFQCLNILRFYCRQRLILTVFSQFYQNFSFQILCTFFRNIRHIEIKVQIIDNEIFIINLFSKTIRLYYYCSYLFIQLQFTLRNFLSFLFVKFQAFKFFGKFRLYKTFHTITKSLPFHK</sequence>
<dbReference type="GeneID" id="14910734"/>
<dbReference type="EMBL" id="GL983082">
    <property type="protein sequence ID" value="EGR34547.1"/>
    <property type="molecule type" value="Genomic_DNA"/>
</dbReference>
<gene>
    <name evidence="1" type="ORF">IMG5_007840</name>
</gene>
<protein>
    <submittedName>
        <fullName evidence="1">Uncharacterized protein</fullName>
    </submittedName>
</protein>
<reference evidence="1 2" key="1">
    <citation type="submission" date="2011-07" db="EMBL/GenBank/DDBJ databases">
        <authorList>
            <person name="Coyne R."/>
            <person name="Brami D."/>
            <person name="Johnson J."/>
            <person name="Hostetler J."/>
            <person name="Hannick L."/>
            <person name="Clark T."/>
            <person name="Cassidy-Hanley D."/>
            <person name="Inman J."/>
        </authorList>
    </citation>
    <scope>NUCLEOTIDE SEQUENCE [LARGE SCALE GENOMIC DNA]</scope>
    <source>
        <strain evidence="1 2">G5</strain>
    </source>
</reference>
<evidence type="ECO:0000313" key="1">
    <source>
        <dbReference type="EMBL" id="EGR34547.1"/>
    </source>
</evidence>
<proteinExistence type="predicted"/>
<evidence type="ECO:0000313" key="2">
    <source>
        <dbReference type="Proteomes" id="UP000008983"/>
    </source>
</evidence>